<feature type="signal peptide" evidence="1">
    <location>
        <begin position="1"/>
        <end position="25"/>
    </location>
</feature>
<name>A0A517QL99_9PLAN</name>
<gene>
    <name evidence="2" type="ORF">Mal48_16640</name>
</gene>
<evidence type="ECO:0000256" key="1">
    <source>
        <dbReference type="SAM" id="SignalP"/>
    </source>
</evidence>
<proteinExistence type="predicted"/>
<evidence type="ECO:0000313" key="2">
    <source>
        <dbReference type="EMBL" id="QDT32418.1"/>
    </source>
</evidence>
<accession>A0A517QL99</accession>
<reference evidence="2 3" key="1">
    <citation type="submission" date="2019-02" db="EMBL/GenBank/DDBJ databases">
        <title>Deep-cultivation of Planctomycetes and their phenomic and genomic characterization uncovers novel biology.</title>
        <authorList>
            <person name="Wiegand S."/>
            <person name="Jogler M."/>
            <person name="Boedeker C."/>
            <person name="Pinto D."/>
            <person name="Vollmers J."/>
            <person name="Rivas-Marin E."/>
            <person name="Kohn T."/>
            <person name="Peeters S.H."/>
            <person name="Heuer A."/>
            <person name="Rast P."/>
            <person name="Oberbeckmann S."/>
            <person name="Bunk B."/>
            <person name="Jeske O."/>
            <person name="Meyerdierks A."/>
            <person name="Storesund J.E."/>
            <person name="Kallscheuer N."/>
            <person name="Luecker S."/>
            <person name="Lage O.M."/>
            <person name="Pohl T."/>
            <person name="Merkel B.J."/>
            <person name="Hornburger P."/>
            <person name="Mueller R.-W."/>
            <person name="Bruemmer F."/>
            <person name="Labrenz M."/>
            <person name="Spormann A.M."/>
            <person name="Op den Camp H."/>
            <person name="Overmann J."/>
            <person name="Amann R."/>
            <person name="Jetten M.S.M."/>
            <person name="Mascher T."/>
            <person name="Medema M.H."/>
            <person name="Devos D.P."/>
            <person name="Kaster A.-K."/>
            <person name="Ovreas L."/>
            <person name="Rohde M."/>
            <person name="Galperin M.Y."/>
            <person name="Jogler C."/>
        </authorList>
    </citation>
    <scope>NUCLEOTIDE SEQUENCE [LARGE SCALE GENOMIC DNA]</scope>
    <source>
        <strain evidence="2 3">Mal48</strain>
    </source>
</reference>
<organism evidence="2 3">
    <name type="scientific">Thalassoglobus polymorphus</name>
    <dbReference type="NCBI Taxonomy" id="2527994"/>
    <lineage>
        <taxon>Bacteria</taxon>
        <taxon>Pseudomonadati</taxon>
        <taxon>Planctomycetota</taxon>
        <taxon>Planctomycetia</taxon>
        <taxon>Planctomycetales</taxon>
        <taxon>Planctomycetaceae</taxon>
        <taxon>Thalassoglobus</taxon>
    </lineage>
</organism>
<dbReference type="AlphaFoldDB" id="A0A517QL99"/>
<evidence type="ECO:0008006" key="4">
    <source>
        <dbReference type="Google" id="ProtNLM"/>
    </source>
</evidence>
<dbReference type="RefSeq" id="WP_145197654.1">
    <property type="nucleotide sequence ID" value="NZ_CP036267.1"/>
</dbReference>
<keyword evidence="3" id="KW-1185">Reference proteome</keyword>
<sequence precursor="true">MLPFNRYTFAIASLIIIGNCTSAVAQLEFEAAPINYSDSAPTDSIAQLQKQLDEGKLELKYDEKTGYLPAILDALKIPRSSQMLVFSKTSLQLRRITPKKPRALYFNDDTYVGFVQGGDVIEISTADPQLGGVFYSLDTTKVDRPQLVRDQGQCITCHASSRTEGVPGHLMRSVFADRSGQPHYGSGTYTTKQSSPFEKRFGAWYVSGTHGEMRHMGNVISPKNVRLDSLDRETGANLTDISDLVDTTPYLEETSDLVALMVLAHQLELHNLLTRGNFEARSALHYNTVMNKALEREEDYISDSTHRRVASVGERIVACMLFADEFQLTSPIQGVSSFREDFESCGKRDSKGRSLRDFDLQSRIFKYPCSYLIYSEAFDALPIIMKDYVSKRLIEVLESSPEDDEFENLTKSDRQNILEILRETKPTLFAKSVD</sequence>
<evidence type="ECO:0000313" key="3">
    <source>
        <dbReference type="Proteomes" id="UP000315724"/>
    </source>
</evidence>
<feature type="chain" id="PRO_5021884306" description="Cytochrome c domain-containing protein" evidence="1">
    <location>
        <begin position="26"/>
        <end position="434"/>
    </location>
</feature>
<dbReference type="KEGG" id="tpol:Mal48_16640"/>
<keyword evidence="1" id="KW-0732">Signal</keyword>
<dbReference type="Proteomes" id="UP000315724">
    <property type="component" value="Chromosome"/>
</dbReference>
<protein>
    <recommendedName>
        <fullName evidence="4">Cytochrome c domain-containing protein</fullName>
    </recommendedName>
</protein>
<dbReference type="OrthoDB" id="229728at2"/>
<dbReference type="EMBL" id="CP036267">
    <property type="protein sequence ID" value="QDT32418.1"/>
    <property type="molecule type" value="Genomic_DNA"/>
</dbReference>